<organism evidence="1 2">
    <name type="scientific">Naematelia encephala</name>
    <dbReference type="NCBI Taxonomy" id="71784"/>
    <lineage>
        <taxon>Eukaryota</taxon>
        <taxon>Fungi</taxon>
        <taxon>Dikarya</taxon>
        <taxon>Basidiomycota</taxon>
        <taxon>Agaricomycotina</taxon>
        <taxon>Tremellomycetes</taxon>
        <taxon>Tremellales</taxon>
        <taxon>Naemateliaceae</taxon>
        <taxon>Naematelia</taxon>
    </lineage>
</organism>
<dbReference type="InParanoid" id="A0A1Y2BAC8"/>
<dbReference type="Proteomes" id="UP000193986">
    <property type="component" value="Unassembled WGS sequence"/>
</dbReference>
<evidence type="ECO:0000313" key="2">
    <source>
        <dbReference type="Proteomes" id="UP000193986"/>
    </source>
</evidence>
<gene>
    <name evidence="1" type="ORF">BCR39DRAFT_525500</name>
</gene>
<evidence type="ECO:0000313" key="1">
    <source>
        <dbReference type="EMBL" id="ORY31811.1"/>
    </source>
</evidence>
<dbReference type="EMBL" id="MCFC01000013">
    <property type="protein sequence ID" value="ORY31811.1"/>
    <property type="molecule type" value="Genomic_DNA"/>
</dbReference>
<evidence type="ECO:0008006" key="3">
    <source>
        <dbReference type="Google" id="ProtNLM"/>
    </source>
</evidence>
<dbReference type="AlphaFoldDB" id="A0A1Y2BAC8"/>
<feature type="non-terminal residue" evidence="1">
    <location>
        <position position="506"/>
    </location>
</feature>
<keyword evidence="2" id="KW-1185">Reference proteome</keyword>
<comment type="caution">
    <text evidence="1">The sequence shown here is derived from an EMBL/GenBank/DDBJ whole genome shotgun (WGS) entry which is preliminary data.</text>
</comment>
<accession>A0A1Y2BAC8</accession>
<reference evidence="1 2" key="1">
    <citation type="submission" date="2016-07" db="EMBL/GenBank/DDBJ databases">
        <title>Pervasive Adenine N6-methylation of Active Genes in Fungi.</title>
        <authorList>
            <consortium name="DOE Joint Genome Institute"/>
            <person name="Mondo S.J."/>
            <person name="Dannebaum R.O."/>
            <person name="Kuo R.C."/>
            <person name="Labutti K."/>
            <person name="Haridas S."/>
            <person name="Kuo A."/>
            <person name="Salamov A."/>
            <person name="Ahrendt S.R."/>
            <person name="Lipzen A."/>
            <person name="Sullivan W."/>
            <person name="Andreopoulos W.B."/>
            <person name="Clum A."/>
            <person name="Lindquist E."/>
            <person name="Daum C."/>
            <person name="Ramamoorthy G.K."/>
            <person name="Gryganskyi A."/>
            <person name="Culley D."/>
            <person name="Magnuson J.K."/>
            <person name="James T.Y."/>
            <person name="O'Malley M.A."/>
            <person name="Stajich J.E."/>
            <person name="Spatafora J.W."/>
            <person name="Visel A."/>
            <person name="Grigoriev I.V."/>
        </authorList>
    </citation>
    <scope>NUCLEOTIDE SEQUENCE [LARGE SCALE GENOMIC DNA]</scope>
    <source>
        <strain evidence="1 2">68-887.2</strain>
    </source>
</reference>
<dbReference type="OrthoDB" id="549336at2759"/>
<proteinExistence type="predicted"/>
<name>A0A1Y2BAC8_9TREE</name>
<protein>
    <recommendedName>
        <fullName evidence="3">Glycosyltransferase family 1 protein</fullName>
    </recommendedName>
</protein>
<sequence>MIRSLSSRRFGLVGTLLIVTLATVLLLWNSEQSLSTRGALSASRNWGSFTGSRVVIEEDDGCIDYSPLALPGLLESAGNGRSLNGLRVAVLEQTGFHDEVIPPLARALQDVGVSYEIYRSRGRWHWIDLLRLVVAYPSEALGVSDKTYENRVSSGEIDVTIHVSCDAKWNPSAGFGAILKNTPSHQLVCLYHNSHDLRDSDRDFWVDMARDGRLQMVTLSPLASDRMRAGILKWGDHQDEVAWQGVQVETILPIFPLDYQQLPDTDRVQAHELVPRERSRRPSRMAIVGGIEPKRRRYTAFIQELHRSVQADSSVWGYKLESGIYVPDPSSAVEPAKFYLVGKLHASFDLNIPSEIASMIEIVSDLEFEEFYLFLASMDLLVPAFGSDDYLNGKLSSVIPISLITQTPILVDERTLRSYSFLRYPAISLRPTGQAEVDSIALLRQGIDPWTSASKYGPPRRIVPAQSAGWDQYVAELMDVNADTMRRILERVVARRDDWNMEGEEV</sequence>